<keyword evidence="3" id="KW-1185">Reference proteome</keyword>
<dbReference type="PRINTS" id="PR00469">
    <property type="entry name" value="PNDRDTASEII"/>
</dbReference>
<proteinExistence type="predicted"/>
<evidence type="ECO:0000256" key="1">
    <source>
        <dbReference type="ARBA" id="ARBA00023002"/>
    </source>
</evidence>
<name>A0A4Q7IZJ6_9PSEU</name>
<dbReference type="AlphaFoldDB" id="A0A4Q7IZJ6"/>
<gene>
    <name evidence="2" type="ORF">EWH70_33585</name>
</gene>
<dbReference type="RefSeq" id="WP_130479624.1">
    <property type="nucleotide sequence ID" value="NZ_SFCC01000023.1"/>
</dbReference>
<dbReference type="GO" id="GO:0050660">
    <property type="term" value="F:flavin adenine dinucleotide binding"/>
    <property type="evidence" value="ECO:0007669"/>
    <property type="project" value="InterPro"/>
</dbReference>
<dbReference type="PANTHER" id="PTHR43539">
    <property type="entry name" value="FLAVIN-BINDING MONOOXYGENASE-LIKE PROTEIN (AFU_ORTHOLOGUE AFUA_4G09220)"/>
    <property type="match status" value="1"/>
</dbReference>
<dbReference type="InterPro" id="IPR036188">
    <property type="entry name" value="FAD/NAD-bd_sf"/>
</dbReference>
<reference evidence="2 3" key="1">
    <citation type="submission" date="2019-02" db="EMBL/GenBank/DDBJ databases">
        <title>Draft genome sequence of Amycolatopsis sp. 8-3EHSu isolated from roots of Suaeda maritima.</title>
        <authorList>
            <person name="Duangmal K."/>
            <person name="Chantavorakit T."/>
        </authorList>
    </citation>
    <scope>NUCLEOTIDE SEQUENCE [LARGE SCALE GENOMIC DNA]</scope>
    <source>
        <strain evidence="2 3">8-3EHSu</strain>
    </source>
</reference>
<dbReference type="PRINTS" id="PR00368">
    <property type="entry name" value="FADPNR"/>
</dbReference>
<dbReference type="Pfam" id="PF13738">
    <property type="entry name" value="Pyr_redox_3"/>
    <property type="match status" value="1"/>
</dbReference>
<dbReference type="SUPFAM" id="SSF51905">
    <property type="entry name" value="FAD/NAD(P)-binding domain"/>
    <property type="match status" value="2"/>
</dbReference>
<comment type="caution">
    <text evidence="2">The sequence shown here is derived from an EMBL/GenBank/DDBJ whole genome shotgun (WGS) entry which is preliminary data.</text>
</comment>
<sequence>MRQVIVVGAGQSGLAAARALLDRGLRPLVLEAGADTAGSWPHYYASLRLFTPAHFNTLPGLGFPGDPDRYPTRDEMADYLRAVAAGLDCEIRTGHRVSEVTRADGHYRVRTRHGAEFTAAAVVAATGSFGNPYRPRLAGLAGYTGTVVHASEYHDPAPYAGKRVVVVGAGNSAVQIAVELAEHARVSLASRAPIRYATTEPVPAGSRFWSVLSAAGRLPAGSLFGRGAIPVLDIGGYGTAIAAGRPDRRDLFVRADDDTLHWADGTAERVDVVILATGYRPALDYLRPLAEPRQRNGLSRRHPGLAFVGLEYQRTILSATVHGVGRDARHVARVLSRSVRCGRNGVA</sequence>
<dbReference type="OrthoDB" id="9808049at2"/>
<dbReference type="InterPro" id="IPR050982">
    <property type="entry name" value="Auxin_biosynth/cation_transpt"/>
</dbReference>
<organism evidence="2 3">
    <name type="scientific">Amycolatopsis suaedae</name>
    <dbReference type="NCBI Taxonomy" id="2510978"/>
    <lineage>
        <taxon>Bacteria</taxon>
        <taxon>Bacillati</taxon>
        <taxon>Actinomycetota</taxon>
        <taxon>Actinomycetes</taxon>
        <taxon>Pseudonocardiales</taxon>
        <taxon>Pseudonocardiaceae</taxon>
        <taxon>Amycolatopsis</taxon>
    </lineage>
</organism>
<accession>A0A4Q7IZJ6</accession>
<protein>
    <submittedName>
        <fullName evidence="2">NAD(P)/FAD-dependent oxidoreductase</fullName>
    </submittedName>
</protein>
<dbReference type="Proteomes" id="UP000292003">
    <property type="component" value="Unassembled WGS sequence"/>
</dbReference>
<dbReference type="PANTHER" id="PTHR43539:SF78">
    <property type="entry name" value="FLAVIN-CONTAINING MONOOXYGENASE"/>
    <property type="match status" value="1"/>
</dbReference>
<dbReference type="GO" id="GO:0004497">
    <property type="term" value="F:monooxygenase activity"/>
    <property type="evidence" value="ECO:0007669"/>
    <property type="project" value="TreeGrafter"/>
</dbReference>
<dbReference type="GO" id="GO:0050661">
    <property type="term" value="F:NADP binding"/>
    <property type="evidence" value="ECO:0007669"/>
    <property type="project" value="InterPro"/>
</dbReference>
<dbReference type="InterPro" id="IPR000960">
    <property type="entry name" value="Flavin_mOase"/>
</dbReference>
<evidence type="ECO:0000313" key="3">
    <source>
        <dbReference type="Proteomes" id="UP000292003"/>
    </source>
</evidence>
<dbReference type="EMBL" id="SFCC01000023">
    <property type="protein sequence ID" value="RZQ59526.1"/>
    <property type="molecule type" value="Genomic_DNA"/>
</dbReference>
<evidence type="ECO:0000313" key="2">
    <source>
        <dbReference type="EMBL" id="RZQ59526.1"/>
    </source>
</evidence>
<dbReference type="Gene3D" id="3.50.50.60">
    <property type="entry name" value="FAD/NAD(P)-binding domain"/>
    <property type="match status" value="1"/>
</dbReference>
<keyword evidence="1" id="KW-0560">Oxidoreductase</keyword>
<dbReference type="PIRSF" id="PIRSF000332">
    <property type="entry name" value="FMO"/>
    <property type="match status" value="1"/>
</dbReference>